<evidence type="ECO:0000259" key="10">
    <source>
        <dbReference type="PROSITE" id="PS50112"/>
    </source>
</evidence>
<dbReference type="GO" id="GO:0009927">
    <property type="term" value="F:histidine phosphotransfer kinase activity"/>
    <property type="evidence" value="ECO:0007669"/>
    <property type="project" value="TreeGrafter"/>
</dbReference>
<keyword evidence="13" id="KW-1185">Reference proteome</keyword>
<feature type="domain" description="PAC" evidence="11">
    <location>
        <begin position="225"/>
        <end position="278"/>
    </location>
</feature>
<dbReference type="CDD" id="cd17546">
    <property type="entry name" value="REC_hyHK_CKI1_RcsC-like"/>
    <property type="match status" value="1"/>
</dbReference>
<dbReference type="Proteomes" id="UP000000759">
    <property type="component" value="Chromosome 14"/>
</dbReference>
<organism evidence="12 13">
    <name type="scientific">Phaeodactylum tricornutum (strain CCAP 1055/1)</name>
    <dbReference type="NCBI Taxonomy" id="556484"/>
    <lineage>
        <taxon>Eukaryota</taxon>
        <taxon>Sar</taxon>
        <taxon>Stramenopiles</taxon>
        <taxon>Ochrophyta</taxon>
        <taxon>Bacillariophyta</taxon>
        <taxon>Bacillariophyceae</taxon>
        <taxon>Bacillariophycidae</taxon>
        <taxon>Naviculales</taxon>
        <taxon>Phaeodactylaceae</taxon>
        <taxon>Phaeodactylum</taxon>
    </lineage>
</organism>
<dbReference type="OrthoDB" id="10266508at2759"/>
<dbReference type="SMART" id="SM00388">
    <property type="entry name" value="HisKA"/>
    <property type="match status" value="1"/>
</dbReference>
<evidence type="ECO:0000256" key="1">
    <source>
        <dbReference type="ARBA" id="ARBA00000085"/>
    </source>
</evidence>
<dbReference type="PRINTS" id="PR00344">
    <property type="entry name" value="BCTRLSENSOR"/>
</dbReference>
<dbReference type="InterPro" id="IPR001789">
    <property type="entry name" value="Sig_transdc_resp-reg_receiver"/>
</dbReference>
<dbReference type="InterPro" id="IPR013655">
    <property type="entry name" value="PAS_fold_3"/>
</dbReference>
<dbReference type="InterPro" id="IPR036890">
    <property type="entry name" value="HATPase_C_sf"/>
</dbReference>
<gene>
    <name evidence="12" type="primary">SKP4</name>
    <name evidence="12" type="ORF">PHATRDRAFT_47689</name>
</gene>
<dbReference type="SUPFAM" id="SSF47384">
    <property type="entry name" value="Homodimeric domain of signal transducing histidine kinase"/>
    <property type="match status" value="1"/>
</dbReference>
<feature type="domain" description="Response regulatory" evidence="9">
    <location>
        <begin position="711"/>
        <end position="830"/>
    </location>
</feature>
<dbReference type="InterPro" id="IPR003661">
    <property type="entry name" value="HisK_dim/P_dom"/>
</dbReference>
<evidence type="ECO:0000256" key="6">
    <source>
        <dbReference type="PROSITE-ProRule" id="PRU00169"/>
    </source>
</evidence>
<keyword evidence="3 6" id="KW-0597">Phosphoprotein</keyword>
<protein>
    <recommendedName>
        <fullName evidence="2">histidine kinase</fullName>
        <ecNumber evidence="2">2.7.13.3</ecNumber>
    </recommendedName>
</protein>
<dbReference type="Gene3D" id="3.30.565.10">
    <property type="entry name" value="Histidine kinase-like ATPase, C-terminal domain"/>
    <property type="match status" value="1"/>
</dbReference>
<dbReference type="HOGENOM" id="CLU_000445_114_51_1"/>
<feature type="compositionally biased region" description="Polar residues" evidence="7">
    <location>
        <begin position="62"/>
        <end position="75"/>
    </location>
</feature>
<dbReference type="AlphaFoldDB" id="B7G4J7"/>
<accession>B7G4J7</accession>
<dbReference type="PANTHER" id="PTHR43047:SF72">
    <property type="entry name" value="OSMOSENSING HISTIDINE PROTEIN KINASE SLN1"/>
    <property type="match status" value="1"/>
</dbReference>
<dbReference type="STRING" id="556484.B7G4J7"/>
<dbReference type="Gene3D" id="3.30.450.20">
    <property type="entry name" value="PAS domain"/>
    <property type="match status" value="2"/>
</dbReference>
<dbReference type="GeneID" id="7202697"/>
<feature type="domain" description="PAS" evidence="10">
    <location>
        <begin position="148"/>
        <end position="220"/>
    </location>
</feature>
<dbReference type="CDD" id="cd00082">
    <property type="entry name" value="HisKA"/>
    <property type="match status" value="1"/>
</dbReference>
<feature type="region of interest" description="Disordered" evidence="7">
    <location>
        <begin position="43"/>
        <end position="77"/>
    </location>
</feature>
<dbReference type="PROSITE" id="PS50110">
    <property type="entry name" value="RESPONSE_REGULATORY"/>
    <property type="match status" value="1"/>
</dbReference>
<dbReference type="PROSITE" id="PS50109">
    <property type="entry name" value="HIS_KIN"/>
    <property type="match status" value="1"/>
</dbReference>
<dbReference type="InterPro" id="IPR035965">
    <property type="entry name" value="PAS-like_dom_sf"/>
</dbReference>
<dbReference type="InterPro" id="IPR011006">
    <property type="entry name" value="CheY-like_superfamily"/>
</dbReference>
<dbReference type="Gene3D" id="1.10.287.130">
    <property type="match status" value="1"/>
</dbReference>
<dbReference type="SUPFAM" id="SSF52172">
    <property type="entry name" value="CheY-like"/>
    <property type="match status" value="1"/>
</dbReference>
<dbReference type="SMART" id="SM00448">
    <property type="entry name" value="REC"/>
    <property type="match status" value="1"/>
</dbReference>
<dbReference type="EMBL" id="CM000616">
    <property type="protein sequence ID" value="EEC46466.1"/>
    <property type="molecule type" value="Genomic_DNA"/>
</dbReference>
<evidence type="ECO:0000256" key="3">
    <source>
        <dbReference type="ARBA" id="ARBA00022553"/>
    </source>
</evidence>
<dbReference type="PROSITE" id="PS50112">
    <property type="entry name" value="PAS"/>
    <property type="match status" value="2"/>
</dbReference>
<evidence type="ECO:0000259" key="8">
    <source>
        <dbReference type="PROSITE" id="PS50109"/>
    </source>
</evidence>
<feature type="domain" description="PAS" evidence="10">
    <location>
        <begin position="293"/>
        <end position="338"/>
    </location>
</feature>
<dbReference type="InterPro" id="IPR003594">
    <property type="entry name" value="HATPase_dom"/>
</dbReference>
<evidence type="ECO:0000259" key="9">
    <source>
        <dbReference type="PROSITE" id="PS50110"/>
    </source>
</evidence>
<keyword evidence="4" id="KW-0808">Transferase</keyword>
<dbReference type="PaxDb" id="2850-Phatr47689"/>
<dbReference type="Pfam" id="PF00072">
    <property type="entry name" value="Response_reg"/>
    <property type="match status" value="1"/>
</dbReference>
<feature type="compositionally biased region" description="Basic and acidic residues" evidence="7">
    <location>
        <begin position="43"/>
        <end position="53"/>
    </location>
</feature>
<dbReference type="SMR" id="B7G4J7"/>
<dbReference type="InterPro" id="IPR000014">
    <property type="entry name" value="PAS"/>
</dbReference>
<dbReference type="InParanoid" id="B7G4J7"/>
<dbReference type="RefSeq" id="XP_002181926.1">
    <property type="nucleotide sequence ID" value="XM_002181890.1"/>
</dbReference>
<dbReference type="Pfam" id="PF08447">
    <property type="entry name" value="PAS_3"/>
    <property type="match status" value="1"/>
</dbReference>
<evidence type="ECO:0000259" key="11">
    <source>
        <dbReference type="PROSITE" id="PS50113"/>
    </source>
</evidence>
<dbReference type="Pfam" id="PF00989">
    <property type="entry name" value="PAS"/>
    <property type="match status" value="1"/>
</dbReference>
<evidence type="ECO:0000256" key="4">
    <source>
        <dbReference type="ARBA" id="ARBA00022679"/>
    </source>
</evidence>
<keyword evidence="5 12" id="KW-0418">Kinase</keyword>
<dbReference type="PROSITE" id="PS50113">
    <property type="entry name" value="PAC"/>
    <property type="match status" value="1"/>
</dbReference>
<dbReference type="EC" id="2.7.13.3" evidence="2"/>
<dbReference type="SUPFAM" id="SSF55785">
    <property type="entry name" value="PYP-like sensor domain (PAS domain)"/>
    <property type="match status" value="2"/>
</dbReference>
<reference evidence="13" key="2">
    <citation type="submission" date="2008-08" db="EMBL/GenBank/DDBJ databases">
        <authorList>
            <consortium name="Diatom Consortium"/>
            <person name="Grigoriev I."/>
            <person name="Grimwood J."/>
            <person name="Kuo A."/>
            <person name="Otillar R.P."/>
            <person name="Salamov A."/>
            <person name="Detter J.C."/>
            <person name="Lindquist E."/>
            <person name="Shapiro H."/>
            <person name="Lucas S."/>
            <person name="Glavina del Rio T."/>
            <person name="Pitluck S."/>
            <person name="Rokhsar D."/>
            <person name="Bowler C."/>
        </authorList>
    </citation>
    <scope>GENOME REANNOTATION</scope>
    <source>
        <strain evidence="13">CCAP 1055/1</strain>
    </source>
</reference>
<dbReference type="SMART" id="SM00387">
    <property type="entry name" value="HATPase_c"/>
    <property type="match status" value="1"/>
</dbReference>
<reference evidence="12 13" key="1">
    <citation type="journal article" date="2008" name="Nature">
        <title>The Phaeodactylum genome reveals the evolutionary history of diatom genomes.</title>
        <authorList>
            <person name="Bowler C."/>
            <person name="Allen A.E."/>
            <person name="Badger J.H."/>
            <person name="Grimwood J."/>
            <person name="Jabbari K."/>
            <person name="Kuo A."/>
            <person name="Maheswari U."/>
            <person name="Martens C."/>
            <person name="Maumus F."/>
            <person name="Otillar R.P."/>
            <person name="Rayko E."/>
            <person name="Salamov A."/>
            <person name="Vandepoele K."/>
            <person name="Beszteri B."/>
            <person name="Gruber A."/>
            <person name="Heijde M."/>
            <person name="Katinka M."/>
            <person name="Mock T."/>
            <person name="Valentin K."/>
            <person name="Verret F."/>
            <person name="Berges J.A."/>
            <person name="Brownlee C."/>
            <person name="Cadoret J.P."/>
            <person name="Chiovitti A."/>
            <person name="Choi C.J."/>
            <person name="Coesel S."/>
            <person name="De Martino A."/>
            <person name="Detter J.C."/>
            <person name="Durkin C."/>
            <person name="Falciatore A."/>
            <person name="Fournet J."/>
            <person name="Haruta M."/>
            <person name="Huysman M.J."/>
            <person name="Jenkins B.D."/>
            <person name="Jiroutova K."/>
            <person name="Jorgensen R.E."/>
            <person name="Joubert Y."/>
            <person name="Kaplan A."/>
            <person name="Kroger N."/>
            <person name="Kroth P.G."/>
            <person name="La Roche J."/>
            <person name="Lindquist E."/>
            <person name="Lommer M."/>
            <person name="Martin-Jezequel V."/>
            <person name="Lopez P.J."/>
            <person name="Lucas S."/>
            <person name="Mangogna M."/>
            <person name="McGinnis K."/>
            <person name="Medlin L.K."/>
            <person name="Montsant A."/>
            <person name="Oudot-Le Secq M.P."/>
            <person name="Napoli C."/>
            <person name="Obornik M."/>
            <person name="Parker M.S."/>
            <person name="Petit J.L."/>
            <person name="Porcel B.M."/>
            <person name="Poulsen N."/>
            <person name="Robison M."/>
            <person name="Rychlewski L."/>
            <person name="Rynearson T.A."/>
            <person name="Schmutz J."/>
            <person name="Shapiro H."/>
            <person name="Siaut M."/>
            <person name="Stanley M."/>
            <person name="Sussman M.R."/>
            <person name="Taylor A.R."/>
            <person name="Vardi A."/>
            <person name="von Dassow P."/>
            <person name="Vyverman W."/>
            <person name="Willis A."/>
            <person name="Wyrwicz L.S."/>
            <person name="Rokhsar D.S."/>
            <person name="Weissenbach J."/>
            <person name="Armbrust E.V."/>
            <person name="Green B.R."/>
            <person name="Van de Peer Y."/>
            <person name="Grigoriev I.V."/>
        </authorList>
    </citation>
    <scope>NUCLEOTIDE SEQUENCE [LARGE SCALE GENOMIC DNA]</scope>
    <source>
        <strain evidence="12 13">CCAP 1055/1</strain>
    </source>
</reference>
<dbReference type="InterPro" id="IPR036097">
    <property type="entry name" value="HisK_dim/P_sf"/>
</dbReference>
<dbReference type="InterPro" id="IPR001610">
    <property type="entry name" value="PAC"/>
</dbReference>
<dbReference type="Gene3D" id="3.40.50.2300">
    <property type="match status" value="1"/>
</dbReference>
<feature type="domain" description="Histidine kinase" evidence="8">
    <location>
        <begin position="433"/>
        <end position="660"/>
    </location>
</feature>
<dbReference type="GO" id="GO:0006355">
    <property type="term" value="P:regulation of DNA-templated transcription"/>
    <property type="evidence" value="ECO:0007669"/>
    <property type="project" value="InterPro"/>
</dbReference>
<sequence length="838" mass="94245">MVPLDALCVASAIAHDPSGEMIQHNEAFQNLVLLKDRTEPEGVMDGKMEKTDSGELIEDCDSSLTPTEGSSSLSEEVNEKYIDPTKGDTIWDILELKPGFFGKETKRIYQGDGQPNKWVSIHISTIDSGELGRTIFVQVEDVDESLRAKDQWTAILETSFDGFWDYHIQKDYEYMSPRFWEMFGYAPHEKEHSPSAWQNMIHPEDLKVTMEHLGRHVASRGEYPYCLETRYLHKKGSWVWVLCRGRVIEWGDDGSPIRMVGTHTDITETKLKQIQERELHAKIEREHKRVVAANEELRRFVQHVNAPVFGVDNDGTINIWNLRMVEITRIAEESIVGKPLACSSVKNAAIMVQNALRQKEVTNSLLEIEIPSDGESAAKSLSLLVNTTTRKCVDGTVLGCFCFGLDLTEIQVANQKLVQERERFTAEKTLNEFVAHEVRNPLAAALSAAQFVRDTLIGADVPTELRASLRADTYVISTSLDHIHQLLTSMLDLNKFLAGGLTLSPRQVNLENDIVEPVYVMFAHRAEKSILSYEVPDDCYIEVDELRLKQILINLASNAIKFTQEGYVRIKAGRFDAGRHNMLHIYVEDSGPGIPAEKRWLLFQRYVQLSKQVQGSGIGLFLTRHLVEAMNGTIEIDTTYNSGIQEFPGTRFVVKIPLPDSKLVSPKCTPEKAIDDSSAMLKLSLASERAVDPSESLSVLSQAECFPPHMRVLVVDDDKIIRRILARRLQKLDKTMEIDQAESGEQAIAMIVPPDSKKYELVLVDHFMPLAGGELTGEETIAIIRSHVSGVIVGSSGNDMHKEHEAAGADLFWQKPVPRDSAIIEDLRRIFMAKTMIR</sequence>
<evidence type="ECO:0000256" key="2">
    <source>
        <dbReference type="ARBA" id="ARBA00012438"/>
    </source>
</evidence>
<dbReference type="InterPro" id="IPR005467">
    <property type="entry name" value="His_kinase_dom"/>
</dbReference>
<dbReference type="GO" id="GO:0005886">
    <property type="term" value="C:plasma membrane"/>
    <property type="evidence" value="ECO:0007669"/>
    <property type="project" value="TreeGrafter"/>
</dbReference>
<dbReference type="InterPro" id="IPR004358">
    <property type="entry name" value="Sig_transdc_His_kin-like_C"/>
</dbReference>
<dbReference type="SMART" id="SM00086">
    <property type="entry name" value="PAC"/>
    <property type="match status" value="1"/>
</dbReference>
<evidence type="ECO:0000256" key="7">
    <source>
        <dbReference type="SAM" id="MobiDB-lite"/>
    </source>
</evidence>
<dbReference type="PANTHER" id="PTHR43047">
    <property type="entry name" value="TWO-COMPONENT HISTIDINE PROTEIN KINASE"/>
    <property type="match status" value="1"/>
</dbReference>
<proteinExistence type="predicted"/>
<dbReference type="InterPro" id="IPR013767">
    <property type="entry name" value="PAS_fold"/>
</dbReference>
<dbReference type="SUPFAM" id="SSF55874">
    <property type="entry name" value="ATPase domain of HSP90 chaperone/DNA topoisomerase II/histidine kinase"/>
    <property type="match status" value="1"/>
</dbReference>
<feature type="modified residue" description="4-aspartylphosphate" evidence="6">
    <location>
        <position position="765"/>
    </location>
</feature>
<dbReference type="SMART" id="SM00091">
    <property type="entry name" value="PAS"/>
    <property type="match status" value="2"/>
</dbReference>
<evidence type="ECO:0000313" key="13">
    <source>
        <dbReference type="Proteomes" id="UP000000759"/>
    </source>
</evidence>
<dbReference type="Pfam" id="PF00512">
    <property type="entry name" value="HisKA"/>
    <property type="match status" value="1"/>
</dbReference>
<evidence type="ECO:0000313" key="12">
    <source>
        <dbReference type="EMBL" id="EEC46466.1"/>
    </source>
</evidence>
<dbReference type="GO" id="GO:0000155">
    <property type="term" value="F:phosphorelay sensor kinase activity"/>
    <property type="evidence" value="ECO:0007669"/>
    <property type="project" value="InterPro"/>
</dbReference>
<dbReference type="NCBIfam" id="TIGR00229">
    <property type="entry name" value="sensory_box"/>
    <property type="match status" value="1"/>
</dbReference>
<evidence type="ECO:0000256" key="5">
    <source>
        <dbReference type="ARBA" id="ARBA00022777"/>
    </source>
</evidence>
<dbReference type="CDD" id="cd00130">
    <property type="entry name" value="PAS"/>
    <property type="match status" value="1"/>
</dbReference>
<dbReference type="Pfam" id="PF02518">
    <property type="entry name" value="HATPase_c"/>
    <property type="match status" value="1"/>
</dbReference>
<dbReference type="eggNOG" id="KOG0519">
    <property type="taxonomic scope" value="Eukaryota"/>
</dbReference>
<comment type="catalytic activity">
    <reaction evidence="1">
        <text>ATP + protein L-histidine = ADP + protein N-phospho-L-histidine.</text>
        <dbReference type="EC" id="2.7.13.3"/>
    </reaction>
</comment>
<name>B7G4J7_PHATC</name>
<dbReference type="KEGG" id="pti:PHATRDRAFT_47689"/>
<dbReference type="InterPro" id="IPR000700">
    <property type="entry name" value="PAS-assoc_C"/>
</dbReference>